<sequence length="335" mass="38566">MFPTFEQILPILRDHIQTLEDKRSKIVSGYKKFGIGFALGLAILILCMVAGFSGTFFVFLIFIVYIGISVGKIMKQKREIRTEFKQHVVGKISTELLRQCELPNATDKFEYHCDYRKNGRIRDQYIRNSHLFNFKIDKTRGEDLFSGRIGLTDFQFSELELIQVRTSTDSKGRSTTKNVTMFDGILFVADFHKDFDGVTTLKSGNIFNRSGINSLLQGVGNIFSSQKKVTVTLENEEFNKAFHVVSTDEVKARYLLSVSMLERIMNFKKRHPHGIELSFVNSYMSIALGKGKDYFEPNVFKPFDGSQARTVYEDLLFFFGMIEDFDLNTRIWNKA</sequence>
<accession>A0ABT9W4V2</accession>
<keyword evidence="1" id="KW-0812">Transmembrane</keyword>
<reference evidence="2 3" key="1">
    <citation type="submission" date="2023-07" db="EMBL/GenBank/DDBJ databases">
        <title>Genomic Encyclopedia of Type Strains, Phase IV (KMG-IV): sequencing the most valuable type-strain genomes for metagenomic binning, comparative biology and taxonomic classification.</title>
        <authorList>
            <person name="Goeker M."/>
        </authorList>
    </citation>
    <scope>NUCLEOTIDE SEQUENCE [LARGE SCALE GENOMIC DNA]</scope>
    <source>
        <strain evidence="2 3">DSM 12751</strain>
    </source>
</reference>
<keyword evidence="3" id="KW-1185">Reference proteome</keyword>
<keyword evidence="1" id="KW-1133">Transmembrane helix</keyword>
<dbReference type="Proteomes" id="UP001235840">
    <property type="component" value="Unassembled WGS sequence"/>
</dbReference>
<proteinExistence type="predicted"/>
<gene>
    <name evidence="2" type="ORF">J2S11_004232</name>
</gene>
<keyword evidence="1" id="KW-0472">Membrane</keyword>
<dbReference type="RefSeq" id="WP_307397893.1">
    <property type="nucleotide sequence ID" value="NZ_BAAADK010000004.1"/>
</dbReference>
<dbReference type="InterPro" id="IPR021484">
    <property type="entry name" value="DUF3137"/>
</dbReference>
<feature type="transmembrane region" description="Helical" evidence="1">
    <location>
        <begin position="35"/>
        <end position="68"/>
    </location>
</feature>
<dbReference type="Pfam" id="PF11335">
    <property type="entry name" value="DUF3137"/>
    <property type="match status" value="1"/>
</dbReference>
<protein>
    <submittedName>
        <fullName evidence="2">Membrane protein</fullName>
    </submittedName>
</protein>
<comment type="caution">
    <text evidence="2">The sequence shown here is derived from an EMBL/GenBank/DDBJ whole genome shotgun (WGS) entry which is preliminary data.</text>
</comment>
<evidence type="ECO:0000313" key="2">
    <source>
        <dbReference type="EMBL" id="MDQ0168279.1"/>
    </source>
</evidence>
<dbReference type="EMBL" id="JAUSTY010000026">
    <property type="protein sequence ID" value="MDQ0168279.1"/>
    <property type="molecule type" value="Genomic_DNA"/>
</dbReference>
<evidence type="ECO:0000313" key="3">
    <source>
        <dbReference type="Proteomes" id="UP001235840"/>
    </source>
</evidence>
<evidence type="ECO:0000256" key="1">
    <source>
        <dbReference type="SAM" id="Phobius"/>
    </source>
</evidence>
<organism evidence="2 3">
    <name type="scientific">Caldalkalibacillus horti</name>
    <dbReference type="NCBI Taxonomy" id="77523"/>
    <lineage>
        <taxon>Bacteria</taxon>
        <taxon>Bacillati</taxon>
        <taxon>Bacillota</taxon>
        <taxon>Bacilli</taxon>
        <taxon>Bacillales</taxon>
        <taxon>Bacillaceae</taxon>
        <taxon>Caldalkalibacillus</taxon>
    </lineage>
</organism>
<name>A0ABT9W4V2_9BACI</name>